<proteinExistence type="predicted"/>
<comment type="caution">
    <text evidence="2">The sequence shown here is derived from an EMBL/GenBank/DDBJ whole genome shotgun (WGS) entry which is preliminary data.</text>
</comment>
<dbReference type="Gene3D" id="1.20.1290.10">
    <property type="entry name" value="AhpD-like"/>
    <property type="match status" value="2"/>
</dbReference>
<organism evidence="2 3">
    <name type="scientific">Planococcus salinus</name>
    <dbReference type="NCBI Taxonomy" id="1848460"/>
    <lineage>
        <taxon>Bacteria</taxon>
        <taxon>Bacillati</taxon>
        <taxon>Bacillota</taxon>
        <taxon>Bacilli</taxon>
        <taxon>Bacillales</taxon>
        <taxon>Caryophanaceae</taxon>
        <taxon>Planococcus</taxon>
    </lineage>
</organism>
<protein>
    <recommendedName>
        <fullName evidence="1">Carboxymuconolactone decarboxylase-like domain-containing protein</fullName>
    </recommendedName>
</protein>
<dbReference type="AlphaFoldDB" id="A0A3M8P816"/>
<dbReference type="EMBL" id="RIAX01000004">
    <property type="protein sequence ID" value="RNF39807.1"/>
    <property type="molecule type" value="Genomic_DNA"/>
</dbReference>
<sequence>MKNQRVIKMADEKTTQNPLSDWAQKMNAYSPKAWEHYRALQDEVLAAGALSRKDKELILVGINAARRYESGMLQHAENALKEGATVQEFVEVLSVCILSRGIPAWLEGIKAIEYAIEHSDETNASPQEKTEPQEAVAYFKQENNGLLPEWARIMNDYSPVSLARYAALRQSELTDAAVSRKLKELVLVGINLAERYDKGVQLHINGARKEGATEQEIAEVGLISVLTAGIPAWFEVSGELG</sequence>
<keyword evidence="3" id="KW-1185">Reference proteome</keyword>
<dbReference type="InterPro" id="IPR003779">
    <property type="entry name" value="CMD-like"/>
</dbReference>
<dbReference type="Pfam" id="PF02627">
    <property type="entry name" value="CMD"/>
    <property type="match status" value="2"/>
</dbReference>
<dbReference type="PANTHER" id="PTHR33930">
    <property type="entry name" value="ALKYL HYDROPEROXIDE REDUCTASE AHPD"/>
    <property type="match status" value="1"/>
</dbReference>
<dbReference type="InterPro" id="IPR029032">
    <property type="entry name" value="AhpD-like"/>
</dbReference>
<evidence type="ECO:0000313" key="2">
    <source>
        <dbReference type="EMBL" id="RNF39807.1"/>
    </source>
</evidence>
<dbReference type="GO" id="GO:0051920">
    <property type="term" value="F:peroxiredoxin activity"/>
    <property type="evidence" value="ECO:0007669"/>
    <property type="project" value="InterPro"/>
</dbReference>
<accession>A0A3M8P816</accession>
<feature type="domain" description="Carboxymuconolactone decarboxylase-like" evidence="1">
    <location>
        <begin position="162"/>
        <end position="234"/>
    </location>
</feature>
<evidence type="ECO:0000259" key="1">
    <source>
        <dbReference type="Pfam" id="PF02627"/>
    </source>
</evidence>
<name>A0A3M8P816_9BACL</name>
<dbReference type="PANTHER" id="PTHR33930:SF2">
    <property type="entry name" value="BLR3452 PROTEIN"/>
    <property type="match status" value="1"/>
</dbReference>
<dbReference type="Proteomes" id="UP000275473">
    <property type="component" value="Unassembled WGS sequence"/>
</dbReference>
<feature type="domain" description="Carboxymuconolactone decarboxylase-like" evidence="1">
    <location>
        <begin position="35"/>
        <end position="112"/>
    </location>
</feature>
<dbReference type="SUPFAM" id="SSF69118">
    <property type="entry name" value="AhpD-like"/>
    <property type="match status" value="2"/>
</dbReference>
<evidence type="ECO:0000313" key="3">
    <source>
        <dbReference type="Proteomes" id="UP000275473"/>
    </source>
</evidence>
<reference evidence="2 3" key="1">
    <citation type="journal article" date="2018" name="Int. J. Syst. Evol. Microbiol.">
        <title>Planococcus salinus sp. nov., a moderately halophilic bacterium isolated from a saline-alkali soil.</title>
        <authorList>
            <person name="Gan L."/>
        </authorList>
    </citation>
    <scope>NUCLEOTIDE SEQUENCE [LARGE SCALE GENOMIC DNA]</scope>
    <source>
        <strain evidence="2 3">LCB217</strain>
    </source>
</reference>
<gene>
    <name evidence="2" type="ORF">EEX84_07515</name>
</gene>